<feature type="region of interest" description="Disordered" evidence="1">
    <location>
        <begin position="195"/>
        <end position="269"/>
    </location>
</feature>
<evidence type="ECO:0000313" key="2">
    <source>
        <dbReference type="EMBL" id="CAK9199641.1"/>
    </source>
</evidence>
<organism evidence="2 3">
    <name type="scientific">Sphagnum troendelagicum</name>
    <dbReference type="NCBI Taxonomy" id="128251"/>
    <lineage>
        <taxon>Eukaryota</taxon>
        <taxon>Viridiplantae</taxon>
        <taxon>Streptophyta</taxon>
        <taxon>Embryophyta</taxon>
        <taxon>Bryophyta</taxon>
        <taxon>Sphagnophytina</taxon>
        <taxon>Sphagnopsida</taxon>
        <taxon>Sphagnales</taxon>
        <taxon>Sphagnaceae</taxon>
        <taxon>Sphagnum</taxon>
    </lineage>
</organism>
<name>A0ABP0TM18_9BRYO</name>
<dbReference type="Proteomes" id="UP001497512">
    <property type="component" value="Chromosome 12"/>
</dbReference>
<feature type="compositionally biased region" description="Basic and acidic residues" evidence="1">
    <location>
        <begin position="131"/>
        <end position="166"/>
    </location>
</feature>
<dbReference type="EMBL" id="OZ019904">
    <property type="protein sequence ID" value="CAK9199641.1"/>
    <property type="molecule type" value="Genomic_DNA"/>
</dbReference>
<evidence type="ECO:0000313" key="3">
    <source>
        <dbReference type="Proteomes" id="UP001497512"/>
    </source>
</evidence>
<reference evidence="2" key="1">
    <citation type="submission" date="2024-02" db="EMBL/GenBank/DDBJ databases">
        <authorList>
            <consortium name="ELIXIR-Norway"/>
            <consortium name="Elixir Norway"/>
        </authorList>
    </citation>
    <scope>NUCLEOTIDE SEQUENCE</scope>
</reference>
<proteinExistence type="predicted"/>
<feature type="region of interest" description="Disordered" evidence="1">
    <location>
        <begin position="121"/>
        <end position="182"/>
    </location>
</feature>
<gene>
    <name evidence="2" type="ORF">CSSPTR1EN2_LOCUS5038</name>
</gene>
<accession>A0ABP0TM18</accession>
<protein>
    <submittedName>
        <fullName evidence="2">Uncharacterized protein</fullName>
    </submittedName>
</protein>
<feature type="compositionally biased region" description="Basic and acidic residues" evidence="1">
    <location>
        <begin position="223"/>
        <end position="250"/>
    </location>
</feature>
<evidence type="ECO:0000256" key="1">
    <source>
        <dbReference type="SAM" id="MobiDB-lite"/>
    </source>
</evidence>
<keyword evidence="3" id="KW-1185">Reference proteome</keyword>
<sequence length="269" mass="31253">MVKVAKKNQVKKNTYTTVVVNNTIYDLELHEETICESKKLQVLKSKSQVKEGNINDEQTRESHFCEVKIMDNTDETYKVSVKKHQPMRQISIPRHELINNQQIIIQYDEKQRSLKCDRIYRGDKSFNNNPDIHDTTDSKRPCEEEQKPNDPNGEHPAKRAAKDVIRSPRKTQRQLFPDPENSQLVILHSERGFQECIEPNSPKNVTPREDQKTKKRKISTDTFDLHGTTDSEGACEKECKPNDPDGEHPTKRTKAIHYNDDVKQSPYET</sequence>